<dbReference type="EMBL" id="JALBCA010000058">
    <property type="protein sequence ID" value="KAI2385480.1"/>
    <property type="molecule type" value="Genomic_DNA"/>
</dbReference>
<comment type="caution">
    <text evidence="1">The sequence shown here is derived from an EMBL/GenBank/DDBJ whole genome shotgun (WGS) entry which is preliminary data.</text>
</comment>
<gene>
    <name evidence="1" type="ORF">LOY88_004098</name>
</gene>
<sequence>MVAISQDALTQVSTDATSDFVQSFYNALQSARASISSFYCSAPVSILFNGNIVTDGSSVQDIFLNQIPPAHYEVQSYDCQLLNANYPTTAGSSTTAAGRPGARSTSRNMSLLVLVSGFVRFGDGRESFDMPNRGFSETFVLIPNPELDGGSKRRDKKHWLIQSQNFRLVV</sequence>
<evidence type="ECO:0000313" key="1">
    <source>
        <dbReference type="EMBL" id="KAI2385480.1"/>
    </source>
</evidence>
<proteinExistence type="predicted"/>
<accession>A0ACB8UUL1</accession>
<name>A0ACB8UUL1_9EURO</name>
<reference evidence="1" key="1">
    <citation type="journal article" date="2022" name="bioRxiv">
        <title>Population genetic analysis of Ophidiomyces ophidiicola, the causative agent of snake fungal disease, indicates recent introductions to the USA.</title>
        <authorList>
            <person name="Ladner J.T."/>
            <person name="Palmer J.M."/>
            <person name="Ettinger C.L."/>
            <person name="Stajich J.E."/>
            <person name="Farrell T.M."/>
            <person name="Glorioso B.M."/>
            <person name="Lawson B."/>
            <person name="Price S.J."/>
            <person name="Stengle A.G."/>
            <person name="Grear D.A."/>
            <person name="Lorch J.M."/>
        </authorList>
    </citation>
    <scope>NUCLEOTIDE SEQUENCE</scope>
    <source>
        <strain evidence="1">NWHC 24266-5</strain>
    </source>
</reference>
<protein>
    <submittedName>
        <fullName evidence="1">Uncharacterized protein</fullName>
    </submittedName>
</protein>
<organism evidence="1">
    <name type="scientific">Ophidiomyces ophidiicola</name>
    <dbReference type="NCBI Taxonomy" id="1387563"/>
    <lineage>
        <taxon>Eukaryota</taxon>
        <taxon>Fungi</taxon>
        <taxon>Dikarya</taxon>
        <taxon>Ascomycota</taxon>
        <taxon>Pezizomycotina</taxon>
        <taxon>Eurotiomycetes</taxon>
        <taxon>Eurotiomycetidae</taxon>
        <taxon>Onygenales</taxon>
        <taxon>Onygenaceae</taxon>
        <taxon>Ophidiomyces</taxon>
    </lineage>
</organism>